<dbReference type="Proteomes" id="UP000324800">
    <property type="component" value="Unassembled WGS sequence"/>
</dbReference>
<dbReference type="AlphaFoldDB" id="A0A5J4V934"/>
<accession>A0A5J4V934</accession>
<protein>
    <submittedName>
        <fullName evidence="1">Uncharacterized protein</fullName>
    </submittedName>
</protein>
<comment type="caution">
    <text evidence="1">The sequence shown here is derived from an EMBL/GenBank/DDBJ whole genome shotgun (WGS) entry which is preliminary data.</text>
</comment>
<organism evidence="1 2">
    <name type="scientific">Streblomastix strix</name>
    <dbReference type="NCBI Taxonomy" id="222440"/>
    <lineage>
        <taxon>Eukaryota</taxon>
        <taxon>Metamonada</taxon>
        <taxon>Preaxostyla</taxon>
        <taxon>Oxymonadida</taxon>
        <taxon>Streblomastigidae</taxon>
        <taxon>Streblomastix</taxon>
    </lineage>
</organism>
<name>A0A5J4V934_9EUKA</name>
<evidence type="ECO:0000313" key="1">
    <source>
        <dbReference type="EMBL" id="KAA6379027.1"/>
    </source>
</evidence>
<proteinExistence type="predicted"/>
<sequence length="127" mass="14980">MLWNLCCTTLQFKQAGTVINKAIFFIHSGFSQILSQWICICGVEVNINQKIKDTIQKIIDLHQYLKMMDINEGRERLIIEQESQMEEEGISEEIESIIFSKERGMKDSGREYKNEVLKYFVSNRRMH</sequence>
<evidence type="ECO:0000313" key="2">
    <source>
        <dbReference type="Proteomes" id="UP000324800"/>
    </source>
</evidence>
<dbReference type="EMBL" id="SNRW01008757">
    <property type="protein sequence ID" value="KAA6379027.1"/>
    <property type="molecule type" value="Genomic_DNA"/>
</dbReference>
<gene>
    <name evidence="1" type="ORF">EZS28_025446</name>
</gene>
<reference evidence="1 2" key="1">
    <citation type="submission" date="2019-03" db="EMBL/GenBank/DDBJ databases">
        <title>Single cell metagenomics reveals metabolic interactions within the superorganism composed of flagellate Streblomastix strix and complex community of Bacteroidetes bacteria on its surface.</title>
        <authorList>
            <person name="Treitli S.C."/>
            <person name="Kolisko M."/>
            <person name="Husnik F."/>
            <person name="Keeling P."/>
            <person name="Hampl V."/>
        </authorList>
    </citation>
    <scope>NUCLEOTIDE SEQUENCE [LARGE SCALE GENOMIC DNA]</scope>
    <source>
        <strain evidence="1">ST1C</strain>
    </source>
</reference>